<dbReference type="EMBL" id="CP145892">
    <property type="protein sequence ID" value="WWP21235.1"/>
    <property type="molecule type" value="Genomic_DNA"/>
</dbReference>
<gene>
    <name evidence="2" type="ORF">V6668_03320</name>
</gene>
<dbReference type="RefSeq" id="WP_036614185.1">
    <property type="nucleotide sequence ID" value="NZ_CP145892.1"/>
</dbReference>
<evidence type="ECO:0000313" key="3">
    <source>
        <dbReference type="Proteomes" id="UP001364764"/>
    </source>
</evidence>
<dbReference type="Proteomes" id="UP001364764">
    <property type="component" value="Chromosome"/>
</dbReference>
<name>A0ABD8AUY2_PAEAM</name>
<protein>
    <submittedName>
        <fullName evidence="2">Uncharacterized protein</fullName>
    </submittedName>
</protein>
<sequence>MNILIIGIVLVALIIVLILINQNLKDMQKALLSKCVSQLNLSSTDSYNFIFLNYRAQEFQSIEEKLAIGTFQNTIVIFDGPEWLFKTKQKKFKHINLLHASTVMVEPSIYKTNVAYILNGRKLKIIENANNYL</sequence>
<keyword evidence="1" id="KW-1133">Transmembrane helix</keyword>
<proteinExistence type="predicted"/>
<evidence type="ECO:0000256" key="1">
    <source>
        <dbReference type="SAM" id="Phobius"/>
    </source>
</evidence>
<feature type="transmembrane region" description="Helical" evidence="1">
    <location>
        <begin position="6"/>
        <end position="24"/>
    </location>
</feature>
<keyword evidence="1" id="KW-0812">Transmembrane</keyword>
<organism evidence="2 3">
    <name type="scientific">Paenibacillus amylolyticus</name>
    <dbReference type="NCBI Taxonomy" id="1451"/>
    <lineage>
        <taxon>Bacteria</taxon>
        <taxon>Bacillati</taxon>
        <taxon>Bacillota</taxon>
        <taxon>Bacilli</taxon>
        <taxon>Bacillales</taxon>
        <taxon>Paenibacillaceae</taxon>
        <taxon>Paenibacillus</taxon>
    </lineage>
</organism>
<keyword evidence="1" id="KW-0472">Membrane</keyword>
<accession>A0ABD8AUY2</accession>
<evidence type="ECO:0000313" key="2">
    <source>
        <dbReference type="EMBL" id="WWP21235.1"/>
    </source>
</evidence>
<dbReference type="AlphaFoldDB" id="A0ABD8AUY2"/>
<dbReference type="GeneID" id="93474463"/>
<reference evidence="2 3" key="1">
    <citation type="submission" date="2024-02" db="EMBL/GenBank/DDBJ databases">
        <title>Complete sequences of two Paenibacillus sp. strains and one Lysinibacillus strain isolated from the environment on STAA medium highlight biotechnological potential.</title>
        <authorList>
            <person name="Attere S.A."/>
            <person name="Piche L.C."/>
            <person name="Intertaglia L."/>
            <person name="Lami R."/>
            <person name="Charette S.J."/>
            <person name="Vincent A.T."/>
        </authorList>
    </citation>
    <scope>NUCLEOTIDE SEQUENCE [LARGE SCALE GENOMIC DNA]</scope>
    <source>
        <strain evidence="2 3">Y5S-7</strain>
    </source>
</reference>